<evidence type="ECO:0000256" key="12">
    <source>
        <dbReference type="SAM" id="MobiDB-lite"/>
    </source>
</evidence>
<feature type="binding site" evidence="9">
    <location>
        <position position="79"/>
    </location>
    <ligand>
        <name>Zn(2+)</name>
        <dbReference type="ChEBI" id="CHEBI:29105"/>
        <label>1</label>
    </ligand>
</feature>
<evidence type="ECO:0000256" key="2">
    <source>
        <dbReference type="ARBA" id="ARBA00006460"/>
    </source>
</evidence>
<dbReference type="eggNOG" id="COG0086">
    <property type="taxonomic scope" value="Bacteria"/>
</dbReference>
<sequence length="1500" mass="166382">MTVADFEATDFDAVKISLASADQIRSWSKGEVKKPETINYRTLKPEKDGLFCEKIFGPSKDWECSCGKYKGIRFKGIVCERCGVEVITSKVRRERMGHIELAAPVSHIWFFKSPTSFPMSRLLDIKSKDLEKVLYFASYIITHVDYEAREADADDLREELAADLEELDAECTRQIESLKAQGNPENFDEFSDEEPLTEEEIAAGIIDIEEETKDEKQLRTDAFEAFMKLSERDLISDEPLFREMKRYYSMYFSGDMGAEAIRDLLSQIDLKQEAETLKAIIADEDGQKQKREKAVKRLEVVDAFLKGGNDPANMILDVIPVIPPDLRPMVQLDGGRFAASDLNDLYRRVINRNNRLKRLLDLDAPAIIVNNEKRMLQEAVDALFDNGRRGRPVSGRGGRPLKSLAEALKGKQGRFRQNLLGKRVDYSGRSVIVTDPKLKLHQCGLPKTMALELFKPFVMKRLVELGKVENIKGAKRAIERNASFVWDILEEVIDGRLVLLNRAPTLHRLSIQAFEPVLVEGKAIHLHPLVCEPFNADFDGDQMSVHVPLSQQAQAEARVLMLSSNNLRSPASGKPVNTPRQDMIIGVYYLTQARDGLAGEGHVFASFDDAMNAYDARTEIDLQAKIQVRVAGEDANVENEDGTRLFRVNNGGGDVLELDVTGNKTARFETTIGRIIYNRQCLPRDYEYVNYKMGSGDVKKLVAECCDRYPQAEVAEMLDNIKYTGFHYATRSGLTISLWDALIPDEKPEILAETQAKADQINENFENGLITSRERHNEVVQVWTDATNKVSALMLDMFDEENPLYMMADSGARGSKTQLRQLGGMRGLMADMSGETIDLPIKANFREGLLPLEYFISTYGARKGLVDTASHTSDSGYLTRRLVDVGQDVIVREEDCGTTEGVTYDLILESGDINADLVGRCFIEDVVAADGTVLFHKDEYIEREADLKKMIDAGLTKVKLRALLTCRSKHGVCQKCYGWDLSTRRPVAIGTAVGIIAAQSIGEPGTQLTMRTIHSGGVAGVEDITQGLPTVSRMFDIVGNVNEKILGAEAVLAPHSGMVTIGTDESGYVATITDMDDPTRVLDEIHIPSSAHLSPGFRDGETCEVRAGDLITRGFVNFRNLRKLTDIETTMHTFVRSVKDVYSSQGVDLNDKHIEVLARQMLRRVQITNPGDSKYLLGQYVDRYEFADEVERVARLGGTAPSAEPVILGTLKVASSIDSWLSSASFIRTAGVLTEAAIEGKVDHLMDLKSNVIVGKKIPAGTGLKPYANATLTYRTPEGYVDVDGPTLPTARSLPDWAPAELKELDEQVPQETSYAGYDEFGSADGSFTRNGRTISAEDARLYLFDDLGVSQRWTNKFSEVGIETVGDLMGKSEEDLLRIDGIGAKAIEELRDGLEEHNLLYILENNEDVADEEDLSQLLQMVFSPDGPDDILLGTSAPRHYEDDEEMIGAPAESSSADTASSGIINEDMPSLEALLNKLVDTDDGDSPEDPNGHNSTED</sequence>
<dbReference type="SUPFAM" id="SSF64484">
    <property type="entry name" value="beta and beta-prime subunits of DNA dependent RNA-polymerase"/>
    <property type="match status" value="1"/>
</dbReference>
<evidence type="ECO:0000313" key="14">
    <source>
        <dbReference type="EMBL" id="OUN42064.1"/>
    </source>
</evidence>
<keyword evidence="5 9" id="KW-0548">Nucleotidyltransferase</keyword>
<dbReference type="Gene3D" id="2.40.40.20">
    <property type="match status" value="1"/>
</dbReference>
<dbReference type="GO" id="GO:0003677">
    <property type="term" value="F:DNA binding"/>
    <property type="evidence" value="ECO:0007669"/>
    <property type="project" value="UniProtKB-UniRule"/>
</dbReference>
<comment type="similarity">
    <text evidence="2 9 10">Belongs to the RNA polymerase beta' chain family.</text>
</comment>
<evidence type="ECO:0000256" key="9">
    <source>
        <dbReference type="HAMAP-Rule" id="MF_01322"/>
    </source>
</evidence>
<dbReference type="GO" id="GO:0000428">
    <property type="term" value="C:DNA-directed RNA polymerase complex"/>
    <property type="evidence" value="ECO:0007669"/>
    <property type="project" value="UniProtKB-KW"/>
</dbReference>
<comment type="subunit">
    <text evidence="9">The RNAP catalytic core consists of 2 alpha, 1 beta, 1 beta' and 1 omega subunit. When a sigma factor is associated with the core the holoenzyme is formed, which can initiate transcription.</text>
</comment>
<dbReference type="GO" id="GO:0003899">
    <property type="term" value="F:DNA-directed RNA polymerase activity"/>
    <property type="evidence" value="ECO:0007669"/>
    <property type="project" value="UniProtKB-UniRule"/>
</dbReference>
<dbReference type="PANTHER" id="PTHR19376">
    <property type="entry name" value="DNA-DIRECTED RNA POLYMERASE"/>
    <property type="match status" value="1"/>
</dbReference>
<dbReference type="InterPro" id="IPR011260">
    <property type="entry name" value="RNAP_asu_C"/>
</dbReference>
<accession>A0A1Y3TZP8</accession>
<dbReference type="InterPro" id="IPR012754">
    <property type="entry name" value="DNA-dir_RpoC_beta_prime_bact"/>
</dbReference>
<keyword evidence="9" id="KW-0862">Zinc</keyword>
<dbReference type="SMART" id="SM00663">
    <property type="entry name" value="RPOLA_N"/>
    <property type="match status" value="1"/>
</dbReference>
<reference evidence="15" key="1">
    <citation type="submission" date="2017-04" db="EMBL/GenBank/DDBJ databases">
        <title>Function of individual gut microbiota members based on whole genome sequencing of pure cultures obtained from chicken caecum.</title>
        <authorList>
            <person name="Medvecky M."/>
            <person name="Cejkova D."/>
            <person name="Polansky O."/>
            <person name="Karasova D."/>
            <person name="Kubasova T."/>
            <person name="Cizek A."/>
            <person name="Rychlik I."/>
        </authorList>
    </citation>
    <scope>NUCLEOTIDE SEQUENCE [LARGE SCALE GENOMIC DNA]</scope>
    <source>
        <strain evidence="15">An70</strain>
    </source>
</reference>
<evidence type="ECO:0000256" key="4">
    <source>
        <dbReference type="ARBA" id="ARBA00022679"/>
    </source>
</evidence>
<keyword evidence="6 9" id="KW-0479">Metal-binding</keyword>
<evidence type="ECO:0000256" key="8">
    <source>
        <dbReference type="ARBA" id="ARBA00048552"/>
    </source>
</evidence>
<feature type="binding site" evidence="9">
    <location>
        <position position="64"/>
    </location>
    <ligand>
        <name>Zn(2+)</name>
        <dbReference type="ChEBI" id="CHEBI:29105"/>
        <label>1</label>
    </ligand>
</feature>
<dbReference type="Gene3D" id="1.10.132.30">
    <property type="match status" value="1"/>
</dbReference>
<dbReference type="Pfam" id="PF03118">
    <property type="entry name" value="RNA_pol_A_CTD"/>
    <property type="match status" value="1"/>
</dbReference>
<evidence type="ECO:0000259" key="13">
    <source>
        <dbReference type="SMART" id="SM00663"/>
    </source>
</evidence>
<dbReference type="NCBIfam" id="NF011498">
    <property type="entry name" value="PRK14906.1"/>
    <property type="match status" value="1"/>
</dbReference>
<dbReference type="CDD" id="cd02655">
    <property type="entry name" value="RNAP_beta'_C"/>
    <property type="match status" value="1"/>
</dbReference>
<dbReference type="Pfam" id="PF00623">
    <property type="entry name" value="RNA_pol_Rpb1_2"/>
    <property type="match status" value="2"/>
</dbReference>
<feature type="binding site" evidence="9">
    <location>
        <position position="896"/>
    </location>
    <ligand>
        <name>Zn(2+)</name>
        <dbReference type="ChEBI" id="CHEBI:29105"/>
        <label>2</label>
    </ligand>
</feature>
<dbReference type="HAMAP" id="MF_01322">
    <property type="entry name" value="RNApol_bact_RpoC"/>
    <property type="match status" value="1"/>
</dbReference>
<dbReference type="InterPro" id="IPR000722">
    <property type="entry name" value="RNA_pol_asu"/>
</dbReference>
<comment type="catalytic activity">
    <reaction evidence="8 9 10">
        <text>RNA(n) + a ribonucleoside 5'-triphosphate = RNA(n+1) + diphosphate</text>
        <dbReference type="Rhea" id="RHEA:21248"/>
        <dbReference type="Rhea" id="RHEA-COMP:14527"/>
        <dbReference type="Rhea" id="RHEA-COMP:17342"/>
        <dbReference type="ChEBI" id="CHEBI:33019"/>
        <dbReference type="ChEBI" id="CHEBI:61557"/>
        <dbReference type="ChEBI" id="CHEBI:140395"/>
        <dbReference type="EC" id="2.7.7.6"/>
    </reaction>
</comment>
<dbReference type="GO" id="GO:0006351">
    <property type="term" value="P:DNA-templated transcription"/>
    <property type="evidence" value="ECO:0007669"/>
    <property type="project" value="UniProtKB-UniRule"/>
</dbReference>
<comment type="cofactor">
    <cofactor evidence="9">
        <name>Zn(2+)</name>
        <dbReference type="ChEBI" id="CHEBI:29105"/>
    </cofactor>
    <text evidence="9">Binds 2 Zn(2+) ions per subunit.</text>
</comment>
<feature type="binding site" evidence="9">
    <location>
        <position position="539"/>
    </location>
    <ligand>
        <name>Mg(2+)</name>
        <dbReference type="ChEBI" id="CHEBI:18420"/>
    </ligand>
</feature>
<evidence type="ECO:0000256" key="11">
    <source>
        <dbReference type="SAM" id="Coils"/>
    </source>
</evidence>
<evidence type="ECO:0000313" key="15">
    <source>
        <dbReference type="Proteomes" id="UP000196560"/>
    </source>
</evidence>
<dbReference type="Gene3D" id="2.40.50.100">
    <property type="match status" value="1"/>
</dbReference>
<keyword evidence="9" id="KW-0460">Magnesium</keyword>
<dbReference type="Pfam" id="PF04997">
    <property type="entry name" value="RNA_pol_Rpb1_1"/>
    <property type="match status" value="1"/>
</dbReference>
<feature type="binding site" evidence="9">
    <location>
        <position position="66"/>
    </location>
    <ligand>
        <name>Zn(2+)</name>
        <dbReference type="ChEBI" id="CHEBI:29105"/>
        <label>1</label>
    </ligand>
</feature>
<keyword evidence="15" id="KW-1185">Reference proteome</keyword>
<dbReference type="Pfam" id="PF05000">
    <property type="entry name" value="RNA_pol_Rpb1_4"/>
    <property type="match status" value="1"/>
</dbReference>
<dbReference type="InterPro" id="IPR007083">
    <property type="entry name" value="RNA_pol_Rpb1_4"/>
</dbReference>
<dbReference type="GO" id="GO:0008270">
    <property type="term" value="F:zinc ion binding"/>
    <property type="evidence" value="ECO:0007669"/>
    <property type="project" value="UniProtKB-UniRule"/>
</dbReference>
<dbReference type="Gene3D" id="1.10.274.100">
    <property type="entry name" value="RNA polymerase Rpb1, domain 3"/>
    <property type="match status" value="1"/>
</dbReference>
<feature type="binding site" evidence="9">
    <location>
        <position position="537"/>
    </location>
    <ligand>
        <name>Mg(2+)</name>
        <dbReference type="ChEBI" id="CHEBI:18420"/>
    </ligand>
</feature>
<organism evidence="14 15">
    <name type="scientific">Enorma massiliensis</name>
    <dbReference type="NCBI Taxonomy" id="1472761"/>
    <lineage>
        <taxon>Bacteria</taxon>
        <taxon>Bacillati</taxon>
        <taxon>Actinomycetota</taxon>
        <taxon>Coriobacteriia</taxon>
        <taxon>Coriobacteriales</taxon>
        <taxon>Coriobacteriaceae</taxon>
        <taxon>Enorma</taxon>
    </lineage>
</organism>
<comment type="cofactor">
    <cofactor evidence="9">
        <name>Mg(2+)</name>
        <dbReference type="ChEBI" id="CHEBI:18420"/>
    </cofactor>
    <text evidence="9">Binds 1 Mg(2+) ion per subunit.</text>
</comment>
<dbReference type="Gene3D" id="1.10.1790.20">
    <property type="match status" value="1"/>
</dbReference>
<dbReference type="STRING" id="1118060.GCA_000311845_00563"/>
<evidence type="ECO:0000256" key="10">
    <source>
        <dbReference type="RuleBase" id="RU004279"/>
    </source>
</evidence>
<dbReference type="NCBIfam" id="TIGR02386">
    <property type="entry name" value="rpoC_TIGR"/>
    <property type="match status" value="1"/>
</dbReference>
<feature type="coiled-coil region" evidence="11">
    <location>
        <begin position="146"/>
        <end position="181"/>
    </location>
</feature>
<dbReference type="InterPro" id="IPR044893">
    <property type="entry name" value="RNA_pol_Rpb1_clamp_domain"/>
</dbReference>
<dbReference type="Gene3D" id="1.10.150.390">
    <property type="match status" value="1"/>
</dbReference>
<dbReference type="Pfam" id="PF04983">
    <property type="entry name" value="RNA_pol_Rpb1_3"/>
    <property type="match status" value="1"/>
</dbReference>
<dbReference type="PANTHER" id="PTHR19376:SF54">
    <property type="entry name" value="DNA-DIRECTED RNA POLYMERASE SUBUNIT BETA"/>
    <property type="match status" value="1"/>
</dbReference>
<evidence type="ECO:0000256" key="1">
    <source>
        <dbReference type="ARBA" id="ARBA00004026"/>
    </source>
</evidence>
<dbReference type="InterPro" id="IPR042102">
    <property type="entry name" value="RNA_pol_Rpb1_3_sf"/>
</dbReference>
<feature type="binding site" evidence="9">
    <location>
        <position position="976"/>
    </location>
    <ligand>
        <name>Zn(2+)</name>
        <dbReference type="ChEBI" id="CHEBI:29105"/>
        <label>2</label>
    </ligand>
</feature>
<feature type="binding site" evidence="9">
    <location>
        <position position="973"/>
    </location>
    <ligand>
        <name>Zn(2+)</name>
        <dbReference type="ChEBI" id="CHEBI:29105"/>
        <label>2</label>
    </ligand>
</feature>
<feature type="binding site" evidence="9">
    <location>
        <position position="541"/>
    </location>
    <ligand>
        <name>Mg(2+)</name>
        <dbReference type="ChEBI" id="CHEBI:18420"/>
    </ligand>
</feature>
<dbReference type="SUPFAM" id="SSF47789">
    <property type="entry name" value="C-terminal domain of RNA polymerase alpha subunit"/>
    <property type="match status" value="1"/>
</dbReference>
<dbReference type="EMBL" id="NFHO01000009">
    <property type="protein sequence ID" value="OUN42064.1"/>
    <property type="molecule type" value="Genomic_DNA"/>
</dbReference>
<keyword evidence="3 9" id="KW-0240">DNA-directed RNA polymerase</keyword>
<feature type="region of interest" description="Disordered" evidence="12">
    <location>
        <begin position="1479"/>
        <end position="1500"/>
    </location>
</feature>
<feature type="binding site" evidence="9">
    <location>
        <position position="82"/>
    </location>
    <ligand>
        <name>Zn(2+)</name>
        <dbReference type="ChEBI" id="CHEBI:29105"/>
        <label>1</label>
    </ligand>
</feature>
<dbReference type="Gene3D" id="1.10.150.20">
    <property type="entry name" value="5' to 3' exonuclease, C-terminal subdomain"/>
    <property type="match status" value="1"/>
</dbReference>
<dbReference type="Gene3D" id="1.10.40.90">
    <property type="match status" value="1"/>
</dbReference>
<keyword evidence="11" id="KW-0175">Coiled coil</keyword>
<dbReference type="InterPro" id="IPR007066">
    <property type="entry name" value="RNA_pol_Rpb1_3"/>
</dbReference>
<dbReference type="EC" id="2.7.7.6" evidence="9"/>
<dbReference type="InterPro" id="IPR045867">
    <property type="entry name" value="DNA-dir_RpoC_beta_prime"/>
</dbReference>
<evidence type="ECO:0000256" key="7">
    <source>
        <dbReference type="ARBA" id="ARBA00023163"/>
    </source>
</evidence>
<feature type="domain" description="RNA polymerase N-terminal" evidence="13">
    <location>
        <begin position="312"/>
        <end position="591"/>
    </location>
</feature>
<comment type="caution">
    <text evidence="14">The sequence shown here is derived from an EMBL/GenBank/DDBJ whole genome shotgun (WGS) entry which is preliminary data.</text>
</comment>
<dbReference type="InterPro" id="IPR007080">
    <property type="entry name" value="RNA_pol_Rpb1_1"/>
</dbReference>
<gene>
    <name evidence="9" type="primary">rpoC</name>
    <name evidence="14" type="ORF">B5G21_07950</name>
</gene>
<dbReference type="InterPro" id="IPR006592">
    <property type="entry name" value="RNA_pol_N"/>
</dbReference>
<name>A0A1Y3TZP8_9ACTN</name>
<dbReference type="Gene3D" id="4.10.860.120">
    <property type="entry name" value="RNA polymerase II, clamp domain"/>
    <property type="match status" value="1"/>
</dbReference>
<keyword evidence="7 9" id="KW-0804">Transcription</keyword>
<proteinExistence type="inferred from homology"/>
<dbReference type="InterPro" id="IPR038120">
    <property type="entry name" value="Rpb1_funnel_sf"/>
</dbReference>
<dbReference type="CDD" id="cd01609">
    <property type="entry name" value="RNAP_beta'_N"/>
    <property type="match status" value="1"/>
</dbReference>
<keyword evidence="4 9" id="KW-0808">Transferase</keyword>
<feature type="binding site" evidence="9">
    <location>
        <position position="966"/>
    </location>
    <ligand>
        <name>Zn(2+)</name>
        <dbReference type="ChEBI" id="CHEBI:29105"/>
        <label>2</label>
    </ligand>
</feature>
<comment type="function">
    <text evidence="1 9 10">DNA-dependent RNA polymerase catalyzes the transcription of DNA into RNA using the four ribonucleoside triphosphates as substrates.</text>
</comment>
<dbReference type="GO" id="GO:0000287">
    <property type="term" value="F:magnesium ion binding"/>
    <property type="evidence" value="ECO:0007669"/>
    <property type="project" value="UniProtKB-UniRule"/>
</dbReference>
<protein>
    <recommendedName>
        <fullName evidence="9">DNA-directed RNA polymerase subunit beta'</fullName>
        <shortName evidence="9">RNAP subunit beta'</shortName>
        <ecNumber evidence="9">2.7.7.6</ecNumber>
    </recommendedName>
    <alternativeName>
        <fullName evidence="9">RNA polymerase subunit beta'</fullName>
    </alternativeName>
    <alternativeName>
        <fullName evidence="9">Transcriptase subunit beta'</fullName>
    </alternativeName>
</protein>
<evidence type="ECO:0000256" key="6">
    <source>
        <dbReference type="ARBA" id="ARBA00022723"/>
    </source>
</evidence>
<dbReference type="Proteomes" id="UP000196560">
    <property type="component" value="Unassembled WGS sequence"/>
</dbReference>
<dbReference type="Pfam" id="PF04998">
    <property type="entry name" value="RNA_pol_Rpb1_5"/>
    <property type="match status" value="2"/>
</dbReference>
<evidence type="ECO:0000256" key="5">
    <source>
        <dbReference type="ARBA" id="ARBA00022695"/>
    </source>
</evidence>
<dbReference type="InterPro" id="IPR007081">
    <property type="entry name" value="RNA_pol_Rpb1_5"/>
</dbReference>
<evidence type="ECO:0000256" key="3">
    <source>
        <dbReference type="ARBA" id="ARBA00022478"/>
    </source>
</evidence>